<protein>
    <submittedName>
        <fullName evidence="1">Uncharacterized protein</fullName>
    </submittedName>
</protein>
<gene>
    <name evidence="1" type="ORF">SPARVUS_LOCUS15049578</name>
</gene>
<sequence length="73" mass="8317">MFGLFHLYSKKKIKIPLVNKYHQNKVLSVSKKCKKVHMGTVLHDRAIVIQSVIALKAENWPGKEGVKVYGLEV</sequence>
<evidence type="ECO:0000313" key="1">
    <source>
        <dbReference type="EMBL" id="CAI9614388.1"/>
    </source>
</evidence>
<organism evidence="1 2">
    <name type="scientific">Staurois parvus</name>
    <dbReference type="NCBI Taxonomy" id="386267"/>
    <lineage>
        <taxon>Eukaryota</taxon>
        <taxon>Metazoa</taxon>
        <taxon>Chordata</taxon>
        <taxon>Craniata</taxon>
        <taxon>Vertebrata</taxon>
        <taxon>Euteleostomi</taxon>
        <taxon>Amphibia</taxon>
        <taxon>Batrachia</taxon>
        <taxon>Anura</taxon>
        <taxon>Neobatrachia</taxon>
        <taxon>Ranoidea</taxon>
        <taxon>Ranidae</taxon>
        <taxon>Staurois</taxon>
    </lineage>
</organism>
<proteinExistence type="predicted"/>
<name>A0ABN9H3S4_9NEOB</name>
<dbReference type="EMBL" id="CATNWA010019666">
    <property type="protein sequence ID" value="CAI9614388.1"/>
    <property type="molecule type" value="Genomic_DNA"/>
</dbReference>
<dbReference type="Proteomes" id="UP001162483">
    <property type="component" value="Unassembled WGS sequence"/>
</dbReference>
<accession>A0ABN9H3S4</accession>
<reference evidence="1" key="1">
    <citation type="submission" date="2023-05" db="EMBL/GenBank/DDBJ databases">
        <authorList>
            <person name="Stuckert A."/>
        </authorList>
    </citation>
    <scope>NUCLEOTIDE SEQUENCE</scope>
</reference>
<comment type="caution">
    <text evidence="1">The sequence shown here is derived from an EMBL/GenBank/DDBJ whole genome shotgun (WGS) entry which is preliminary data.</text>
</comment>
<keyword evidence="2" id="KW-1185">Reference proteome</keyword>
<feature type="non-terminal residue" evidence="1">
    <location>
        <position position="73"/>
    </location>
</feature>
<evidence type="ECO:0000313" key="2">
    <source>
        <dbReference type="Proteomes" id="UP001162483"/>
    </source>
</evidence>